<evidence type="ECO:0000256" key="2">
    <source>
        <dbReference type="ARBA" id="ARBA00004496"/>
    </source>
</evidence>
<evidence type="ECO:0000256" key="7">
    <source>
        <dbReference type="ARBA" id="ARBA00023242"/>
    </source>
</evidence>
<keyword evidence="7" id="KW-0539">Nucleus</keyword>
<dbReference type="PANTHER" id="PTHR10997:SF8">
    <property type="entry name" value="EXPORTIN-2"/>
    <property type="match status" value="1"/>
</dbReference>
<evidence type="ECO:0000256" key="4">
    <source>
        <dbReference type="ARBA" id="ARBA00022448"/>
    </source>
</evidence>
<reference evidence="9 10" key="1">
    <citation type="journal article" date="2020" name="ISME J.">
        <title>Uncovering the hidden diversity of litter-decomposition mechanisms in mushroom-forming fungi.</title>
        <authorList>
            <person name="Floudas D."/>
            <person name="Bentzer J."/>
            <person name="Ahren D."/>
            <person name="Johansson T."/>
            <person name="Persson P."/>
            <person name="Tunlid A."/>
        </authorList>
    </citation>
    <scope>NUCLEOTIDE SEQUENCE [LARGE SCALE GENOMIC DNA]</scope>
    <source>
        <strain evidence="9 10">CBS 291.85</strain>
    </source>
</reference>
<keyword evidence="10" id="KW-1185">Reference proteome</keyword>
<dbReference type="InterPro" id="IPR016024">
    <property type="entry name" value="ARM-type_fold"/>
</dbReference>
<comment type="caution">
    <text evidence="9">The sequence shown here is derived from an EMBL/GenBank/DDBJ whole genome shotgun (WGS) entry which is preliminary data.</text>
</comment>
<dbReference type="GO" id="GO:0005635">
    <property type="term" value="C:nuclear envelope"/>
    <property type="evidence" value="ECO:0007669"/>
    <property type="project" value="TreeGrafter"/>
</dbReference>
<organism evidence="9 10">
    <name type="scientific">Tetrapyrgos nigripes</name>
    <dbReference type="NCBI Taxonomy" id="182062"/>
    <lineage>
        <taxon>Eukaryota</taxon>
        <taxon>Fungi</taxon>
        <taxon>Dikarya</taxon>
        <taxon>Basidiomycota</taxon>
        <taxon>Agaricomycotina</taxon>
        <taxon>Agaricomycetes</taxon>
        <taxon>Agaricomycetidae</taxon>
        <taxon>Agaricales</taxon>
        <taxon>Marasmiineae</taxon>
        <taxon>Marasmiaceae</taxon>
        <taxon>Tetrapyrgos</taxon>
    </lineage>
</organism>
<dbReference type="Gene3D" id="1.25.10.10">
    <property type="entry name" value="Leucine-rich Repeat Variant"/>
    <property type="match status" value="1"/>
</dbReference>
<evidence type="ECO:0000313" key="10">
    <source>
        <dbReference type="Proteomes" id="UP000559256"/>
    </source>
</evidence>
<proteinExistence type="inferred from homology"/>
<evidence type="ECO:0000256" key="5">
    <source>
        <dbReference type="ARBA" id="ARBA00022490"/>
    </source>
</evidence>
<dbReference type="SUPFAM" id="SSF48371">
    <property type="entry name" value="ARM repeat"/>
    <property type="match status" value="1"/>
</dbReference>
<dbReference type="InterPro" id="IPR013713">
    <property type="entry name" value="XPO2_central"/>
</dbReference>
<keyword evidence="6" id="KW-0653">Protein transport</keyword>
<dbReference type="PANTHER" id="PTHR10997">
    <property type="entry name" value="IMPORTIN-7, 8, 11"/>
    <property type="match status" value="1"/>
</dbReference>
<dbReference type="AlphaFoldDB" id="A0A8H5CZD2"/>
<feature type="domain" description="Importin N-terminal" evidence="8">
    <location>
        <begin position="20"/>
        <end position="91"/>
    </location>
</feature>
<dbReference type="GO" id="GO:0006611">
    <property type="term" value="P:protein export from nucleus"/>
    <property type="evidence" value="ECO:0007669"/>
    <property type="project" value="TreeGrafter"/>
</dbReference>
<dbReference type="InterPro" id="IPR011989">
    <property type="entry name" value="ARM-like"/>
</dbReference>
<protein>
    <recommendedName>
        <fullName evidence="8">Importin N-terminal domain-containing protein</fullName>
    </recommendedName>
</protein>
<dbReference type="GO" id="GO:0031267">
    <property type="term" value="F:small GTPase binding"/>
    <property type="evidence" value="ECO:0007669"/>
    <property type="project" value="InterPro"/>
</dbReference>
<dbReference type="SMART" id="SM00913">
    <property type="entry name" value="IBN_N"/>
    <property type="match status" value="1"/>
</dbReference>
<dbReference type="GO" id="GO:0005049">
    <property type="term" value="F:nuclear export signal receptor activity"/>
    <property type="evidence" value="ECO:0007669"/>
    <property type="project" value="TreeGrafter"/>
</dbReference>
<dbReference type="Proteomes" id="UP000559256">
    <property type="component" value="Unassembled WGS sequence"/>
</dbReference>
<dbReference type="PROSITE" id="PS50166">
    <property type="entry name" value="IMPORTIN_B_NT"/>
    <property type="match status" value="1"/>
</dbReference>
<dbReference type="OrthoDB" id="3268246at2759"/>
<evidence type="ECO:0000256" key="1">
    <source>
        <dbReference type="ARBA" id="ARBA00004123"/>
    </source>
</evidence>
<dbReference type="Pfam" id="PF03378">
    <property type="entry name" value="CAS_CSE1"/>
    <property type="match status" value="1"/>
</dbReference>
<gene>
    <name evidence="9" type="ORF">D9758_011786</name>
</gene>
<dbReference type="Pfam" id="PF03810">
    <property type="entry name" value="IBN_N"/>
    <property type="match status" value="1"/>
</dbReference>
<accession>A0A8H5CZD2</accession>
<keyword evidence="5" id="KW-0963">Cytoplasm</keyword>
<evidence type="ECO:0000259" key="8">
    <source>
        <dbReference type="PROSITE" id="PS50166"/>
    </source>
</evidence>
<evidence type="ECO:0000313" key="9">
    <source>
        <dbReference type="EMBL" id="KAF5349357.1"/>
    </source>
</evidence>
<comment type="subcellular location">
    <subcellularLocation>
        <location evidence="2">Cytoplasm</location>
    </subcellularLocation>
    <subcellularLocation>
        <location evidence="1">Nucleus</location>
    </subcellularLocation>
</comment>
<dbReference type="GO" id="GO:0005829">
    <property type="term" value="C:cytosol"/>
    <property type="evidence" value="ECO:0007669"/>
    <property type="project" value="TreeGrafter"/>
</dbReference>
<comment type="similarity">
    <text evidence="3">Belongs to the XPO2/CSE1 family.</text>
</comment>
<dbReference type="EMBL" id="JAACJM010000082">
    <property type="protein sequence ID" value="KAF5349357.1"/>
    <property type="molecule type" value="Genomic_DNA"/>
</dbReference>
<name>A0A8H5CZD2_9AGAR</name>
<dbReference type="GO" id="GO:0006606">
    <property type="term" value="P:protein import into nucleus"/>
    <property type="evidence" value="ECO:0007669"/>
    <property type="project" value="TreeGrafter"/>
</dbReference>
<dbReference type="InterPro" id="IPR005043">
    <property type="entry name" value="XPO2_C"/>
</dbReference>
<evidence type="ECO:0000256" key="3">
    <source>
        <dbReference type="ARBA" id="ARBA00008669"/>
    </source>
</evidence>
<sequence length="991" mass="110343">MSDLPNLLLASLNPSTRKQAEQNLTAYSIQQGFLTHLLRLVIDQSQERAVRQAGSIYLKNIAKLRWEEEDQPIAEQDKASLRSELVPAMLALSRPEDKAIRAQVAEAVSLVAELDFPTKWPDLIDQLVQSLSPTDYNINTGVLHTAHSIFRQWRAHVRSDELFTEINLVFSKFMTPFLQLFRQTAQACLTKTNINSVSDYNITAQSMALLVEIYHDFTCQDIPPAIEDSHMEFFGTNGGWFPALMSWDPPELKTDPDEVTPSLPSQIKTGILEIVELFTKLYPEQLQLSNAVETFVAGVWSLIGSNRLPGIADDSLVSQSLRFISTAIRSGMYQALFAERPTISSLVEGVLIPNVALREHDVEQFEDDPLEFIRLDLALSTVGTDVATRRQAAADVLQALVSTGHEAITTEIVGTWISSGLQQYESNKAENWKSKDSAIYLLTAVATRGGTTQLGVTSTNALVDVVKFFSDHVFQDLQAAPGSVHAILQVDAIRFLYTFRNQLTKEQLLSVLPLLAGHLKSDNYVTYTYAAITIDRVLALKQNNQLVFAQADIRESAVTLLDALLKKIESANSPQKLAENDHMMKCVMRVIATARQTLTPAYQEILQRLVAILATISQNPSNPKFDQYIFESISILMRFVAGSSRDTMPTFEQLLFPQFTNIIQNDIDQYIPYVFQILAQMLELQPQSSPIPEQYRNLLPFLLTPAVWQQKGSIPGLVKLLKAYLGRDSQQMVASGQVGSVVGVVQQRLIPSKQNDVWGFELVQAVVLSVPPENLNTFFKPIILSMLTRLQTSKTDNFVFLFSKFLLFVMALNIEGLGPDYVIGTVESIQSGLWSQILNPFVIPQILKTPYKDRKLVAVGVTRLLFQSKYSIQPPQVQSWPTCLTALIKLFGEPQYLAPPKAEDDQLVGLTEIDYEEQTAGYQAAYSRLAGSASADVDPVGYVSDPQQFLGQKMVEFAQSQGPAAKELLSKGDMQVIQPFLRSMAAAGYSI</sequence>
<dbReference type="Pfam" id="PF08506">
    <property type="entry name" value="Cse1"/>
    <property type="match status" value="1"/>
</dbReference>
<dbReference type="InterPro" id="IPR001494">
    <property type="entry name" value="Importin-beta_N"/>
</dbReference>
<keyword evidence="4" id="KW-0813">Transport</keyword>
<evidence type="ECO:0000256" key="6">
    <source>
        <dbReference type="ARBA" id="ARBA00022927"/>
    </source>
</evidence>